<name>A0A6J6T7J2_9ZZZZ</name>
<dbReference type="Pfam" id="PF17249">
    <property type="entry name" value="DUF5318"/>
    <property type="match status" value="1"/>
</dbReference>
<evidence type="ECO:0000313" key="3">
    <source>
        <dbReference type="EMBL" id="CAB4993259.1"/>
    </source>
</evidence>
<dbReference type="EMBL" id="CAEZZA010000043">
    <property type="protein sequence ID" value="CAB4742865.1"/>
    <property type="molecule type" value="Genomic_DNA"/>
</dbReference>
<reference evidence="2" key="1">
    <citation type="submission" date="2020-05" db="EMBL/GenBank/DDBJ databases">
        <authorList>
            <person name="Chiriac C."/>
            <person name="Salcher M."/>
            <person name="Ghai R."/>
            <person name="Kavagutti S V."/>
        </authorList>
    </citation>
    <scope>NUCLEOTIDE SEQUENCE</scope>
</reference>
<evidence type="ECO:0000313" key="2">
    <source>
        <dbReference type="EMBL" id="CAB4742865.1"/>
    </source>
</evidence>
<proteinExistence type="predicted"/>
<evidence type="ECO:0000256" key="1">
    <source>
        <dbReference type="SAM" id="MobiDB-lite"/>
    </source>
</evidence>
<sequence length="173" mass="19035">MAVPRRSGVRGSVVRGESGKGTKSSRPEPLAEPEDVADPALPRSVVDFALQRRSALYTFFNGGALSSEFCDADTYLLRAAKFHGEPAPLPCPVCRDLGFVTVTYVYGDELGPYSGRVRQSDELSSMATQFGRFKVYVVEVCQRCQWNYLTKTYVLGDGVPRRALPASRDLMEA</sequence>
<organism evidence="2">
    <name type="scientific">freshwater metagenome</name>
    <dbReference type="NCBI Taxonomy" id="449393"/>
    <lineage>
        <taxon>unclassified sequences</taxon>
        <taxon>metagenomes</taxon>
        <taxon>ecological metagenomes</taxon>
    </lineage>
</organism>
<protein>
    <submittedName>
        <fullName evidence="2">Unannotated protein</fullName>
    </submittedName>
</protein>
<dbReference type="EMBL" id="CAFBPA010000002">
    <property type="protein sequence ID" value="CAB4993259.1"/>
    <property type="molecule type" value="Genomic_DNA"/>
</dbReference>
<feature type="region of interest" description="Disordered" evidence="1">
    <location>
        <begin position="1"/>
        <end position="36"/>
    </location>
</feature>
<dbReference type="InterPro" id="IPR035169">
    <property type="entry name" value="DUF5318"/>
</dbReference>
<accession>A0A6J6T7J2</accession>
<gene>
    <name evidence="2" type="ORF">UFOPK2809_00449</name>
    <name evidence="3" type="ORF">UFOPK4043_00020</name>
</gene>
<feature type="compositionally biased region" description="Low complexity" evidence="1">
    <location>
        <begin position="1"/>
        <end position="16"/>
    </location>
</feature>
<dbReference type="AlphaFoldDB" id="A0A6J6T7J2"/>